<dbReference type="OrthoDB" id="2146076at2"/>
<dbReference type="STRING" id="319652.IV80_GL001377"/>
<reference evidence="1 2" key="1">
    <citation type="journal article" date="2015" name="Genome Announc.">
        <title>Expanding the biotechnology potential of lactobacilli through comparative genomics of 213 strains and associated genera.</title>
        <authorList>
            <person name="Sun Z."/>
            <person name="Harris H.M."/>
            <person name="McCann A."/>
            <person name="Guo C."/>
            <person name="Argimon S."/>
            <person name="Zhang W."/>
            <person name="Yang X."/>
            <person name="Jeffery I.B."/>
            <person name="Cooney J.C."/>
            <person name="Kagawa T.F."/>
            <person name="Liu W."/>
            <person name="Song Y."/>
            <person name="Salvetti E."/>
            <person name="Wrobel A."/>
            <person name="Rasinkangas P."/>
            <person name="Parkhill J."/>
            <person name="Rea M.C."/>
            <person name="O'Sullivan O."/>
            <person name="Ritari J."/>
            <person name="Douillard F.P."/>
            <person name="Paul Ross R."/>
            <person name="Yang R."/>
            <person name="Briner A.E."/>
            <person name="Felis G.E."/>
            <person name="de Vos W.M."/>
            <person name="Barrangou R."/>
            <person name="Klaenhammer T.R."/>
            <person name="Caufield P.W."/>
            <person name="Cui Y."/>
            <person name="Zhang H."/>
            <person name="O'Toole P.W."/>
        </authorList>
    </citation>
    <scope>NUCLEOTIDE SEQUENCE [LARGE SCALE GENOMIC DNA]</scope>
    <source>
        <strain evidence="1 2">DSM 17757</strain>
    </source>
</reference>
<dbReference type="RefSeq" id="WP_057750651.1">
    <property type="nucleotide sequence ID" value="NZ_BJVH01000002.1"/>
</dbReference>
<sequence length="145" mass="16386">MRKSNPQGYANLLSRVMESSEEMGEQVDPHFQDFKKAITLKGIESLGNRELHETVLAFKKAVDLYQKNAVSLKNAKPPVQVLGRHKQLVAAYQKYAADCALMLQSVDEDKHSVNADQFSKAEQAQDKDMDLVSKSFDRIMALLMR</sequence>
<evidence type="ECO:0000313" key="1">
    <source>
        <dbReference type="EMBL" id="KRN66784.1"/>
    </source>
</evidence>
<gene>
    <name evidence="1" type="ORF">IV80_GL001377</name>
</gene>
<protein>
    <submittedName>
        <fullName evidence="1">Uncharacterized protein</fullName>
    </submittedName>
</protein>
<comment type="caution">
    <text evidence="1">The sequence shown here is derived from an EMBL/GenBank/DDBJ whole genome shotgun (WGS) entry which is preliminary data.</text>
</comment>
<keyword evidence="2" id="KW-1185">Reference proteome</keyword>
<dbReference type="AlphaFoldDB" id="A0A0R2INW3"/>
<name>A0A0R2INW3_9LACO</name>
<dbReference type="PATRIC" id="fig|319652.3.peg.1393"/>
<dbReference type="Proteomes" id="UP000051568">
    <property type="component" value="Unassembled WGS sequence"/>
</dbReference>
<proteinExistence type="predicted"/>
<organism evidence="1 2">
    <name type="scientific">Pediococcus cellicola</name>
    <dbReference type="NCBI Taxonomy" id="319652"/>
    <lineage>
        <taxon>Bacteria</taxon>
        <taxon>Bacillati</taxon>
        <taxon>Bacillota</taxon>
        <taxon>Bacilli</taxon>
        <taxon>Lactobacillales</taxon>
        <taxon>Lactobacillaceae</taxon>
        <taxon>Pediococcus</taxon>
    </lineage>
</organism>
<dbReference type="EMBL" id="JQBR01000004">
    <property type="protein sequence ID" value="KRN66784.1"/>
    <property type="molecule type" value="Genomic_DNA"/>
</dbReference>
<evidence type="ECO:0000313" key="2">
    <source>
        <dbReference type="Proteomes" id="UP000051568"/>
    </source>
</evidence>
<accession>A0A0R2INW3</accession>